<keyword evidence="4 7" id="KW-0812">Transmembrane</keyword>
<name>A0AAV4B963_9GAST</name>
<evidence type="ECO:0000256" key="6">
    <source>
        <dbReference type="ARBA" id="ARBA00023136"/>
    </source>
</evidence>
<keyword evidence="5 7" id="KW-1133">Transmembrane helix</keyword>
<comment type="subcellular location">
    <subcellularLocation>
        <location evidence="1">Membrane</location>
        <topology evidence="1">Multi-pass membrane protein</topology>
    </subcellularLocation>
</comment>
<dbReference type="GO" id="GO:0016324">
    <property type="term" value="C:apical plasma membrane"/>
    <property type="evidence" value="ECO:0007669"/>
    <property type="project" value="TreeGrafter"/>
</dbReference>
<feature type="transmembrane region" description="Helical" evidence="7">
    <location>
        <begin position="325"/>
        <end position="345"/>
    </location>
</feature>
<dbReference type="Proteomes" id="UP000735302">
    <property type="component" value="Unassembled WGS sequence"/>
</dbReference>
<evidence type="ECO:0000313" key="10">
    <source>
        <dbReference type="Proteomes" id="UP000735302"/>
    </source>
</evidence>
<evidence type="ECO:0000256" key="5">
    <source>
        <dbReference type="ARBA" id="ARBA00022989"/>
    </source>
</evidence>
<evidence type="ECO:0000313" key="9">
    <source>
        <dbReference type="EMBL" id="GFO15662.1"/>
    </source>
</evidence>
<feature type="domain" description="Major facilitator superfamily (MFS) profile" evidence="8">
    <location>
        <begin position="1"/>
        <end position="418"/>
    </location>
</feature>
<comment type="similarity">
    <text evidence="2">Belongs to the major facilitator superfamily. Sugar transporter (TC 2.A.1.1) family.</text>
</comment>
<dbReference type="Gene3D" id="1.20.1250.20">
    <property type="entry name" value="MFS general substrate transporter like domains"/>
    <property type="match status" value="2"/>
</dbReference>
<feature type="transmembrane region" description="Helical" evidence="7">
    <location>
        <begin position="51"/>
        <end position="70"/>
    </location>
</feature>
<dbReference type="InterPro" id="IPR050814">
    <property type="entry name" value="Myo-inositol_Transporter"/>
</dbReference>
<dbReference type="InterPro" id="IPR005828">
    <property type="entry name" value="MFS_sugar_transport-like"/>
</dbReference>
<dbReference type="PRINTS" id="PR00171">
    <property type="entry name" value="SUGRTRNSPORT"/>
</dbReference>
<evidence type="ECO:0000256" key="3">
    <source>
        <dbReference type="ARBA" id="ARBA00022448"/>
    </source>
</evidence>
<dbReference type="Pfam" id="PF00083">
    <property type="entry name" value="Sugar_tr"/>
    <property type="match status" value="2"/>
</dbReference>
<evidence type="ECO:0000256" key="1">
    <source>
        <dbReference type="ARBA" id="ARBA00004141"/>
    </source>
</evidence>
<feature type="transmembrane region" description="Helical" evidence="7">
    <location>
        <begin position="366"/>
        <end position="387"/>
    </location>
</feature>
<proteinExistence type="inferred from homology"/>
<dbReference type="PROSITE" id="PS00216">
    <property type="entry name" value="SUGAR_TRANSPORT_1"/>
    <property type="match status" value="1"/>
</dbReference>
<dbReference type="InterPro" id="IPR003663">
    <property type="entry name" value="Sugar/inositol_transpt"/>
</dbReference>
<dbReference type="SUPFAM" id="SSF103473">
    <property type="entry name" value="MFS general substrate transporter"/>
    <property type="match status" value="1"/>
</dbReference>
<feature type="transmembrane region" description="Helical" evidence="7">
    <location>
        <begin position="205"/>
        <end position="227"/>
    </location>
</feature>
<protein>
    <submittedName>
        <fullName evidence="9">Proton myo-inositol cotransporter</fullName>
    </submittedName>
</protein>
<evidence type="ECO:0000256" key="2">
    <source>
        <dbReference type="ARBA" id="ARBA00010992"/>
    </source>
</evidence>
<comment type="caution">
    <text evidence="9">The sequence shown here is derived from an EMBL/GenBank/DDBJ whole genome shotgun (WGS) entry which is preliminary data.</text>
</comment>
<organism evidence="9 10">
    <name type="scientific">Plakobranchus ocellatus</name>
    <dbReference type="NCBI Taxonomy" id="259542"/>
    <lineage>
        <taxon>Eukaryota</taxon>
        <taxon>Metazoa</taxon>
        <taxon>Spiralia</taxon>
        <taxon>Lophotrochozoa</taxon>
        <taxon>Mollusca</taxon>
        <taxon>Gastropoda</taxon>
        <taxon>Heterobranchia</taxon>
        <taxon>Euthyneura</taxon>
        <taxon>Panpulmonata</taxon>
        <taxon>Sacoglossa</taxon>
        <taxon>Placobranchoidea</taxon>
        <taxon>Plakobranchidae</taxon>
        <taxon>Plakobranchus</taxon>
    </lineage>
</organism>
<keyword evidence="3" id="KW-0813">Transport</keyword>
<gene>
    <name evidence="9" type="ORF">PoB_004216700</name>
</gene>
<dbReference type="InterPro" id="IPR005829">
    <property type="entry name" value="Sugar_transporter_CS"/>
</dbReference>
<dbReference type="PROSITE" id="PS50850">
    <property type="entry name" value="MFS"/>
    <property type="match status" value="1"/>
</dbReference>
<dbReference type="InterPro" id="IPR036259">
    <property type="entry name" value="MFS_trans_sf"/>
</dbReference>
<evidence type="ECO:0000256" key="4">
    <source>
        <dbReference type="ARBA" id="ARBA00022692"/>
    </source>
</evidence>
<keyword evidence="10" id="KW-1185">Reference proteome</keyword>
<feature type="transmembrane region" description="Helical" evidence="7">
    <location>
        <begin position="393"/>
        <end position="414"/>
    </location>
</feature>
<dbReference type="EMBL" id="BLXT01004610">
    <property type="protein sequence ID" value="GFO15662.1"/>
    <property type="molecule type" value="Genomic_DNA"/>
</dbReference>
<dbReference type="PANTHER" id="PTHR48020">
    <property type="entry name" value="PROTON MYO-INOSITOL COTRANSPORTER"/>
    <property type="match status" value="1"/>
</dbReference>
<evidence type="ECO:0000259" key="8">
    <source>
        <dbReference type="PROSITE" id="PS50850"/>
    </source>
</evidence>
<keyword evidence="6 7" id="KW-0472">Membrane</keyword>
<reference evidence="9 10" key="1">
    <citation type="journal article" date="2021" name="Elife">
        <title>Chloroplast acquisition without the gene transfer in kleptoplastic sea slugs, Plakobranchus ocellatus.</title>
        <authorList>
            <person name="Maeda T."/>
            <person name="Takahashi S."/>
            <person name="Yoshida T."/>
            <person name="Shimamura S."/>
            <person name="Takaki Y."/>
            <person name="Nagai Y."/>
            <person name="Toyoda A."/>
            <person name="Suzuki Y."/>
            <person name="Arimoto A."/>
            <person name="Ishii H."/>
            <person name="Satoh N."/>
            <person name="Nishiyama T."/>
            <person name="Hasebe M."/>
            <person name="Maruyama T."/>
            <person name="Minagawa J."/>
            <person name="Obokata J."/>
            <person name="Shigenobu S."/>
        </authorList>
    </citation>
    <scope>NUCLEOTIDE SEQUENCE [LARGE SCALE GENOMIC DNA]</scope>
</reference>
<dbReference type="PANTHER" id="PTHR48020:SF12">
    <property type="entry name" value="PROTON MYO-INOSITOL COTRANSPORTER"/>
    <property type="match status" value="1"/>
</dbReference>
<dbReference type="AlphaFoldDB" id="A0AAV4B963"/>
<dbReference type="GO" id="GO:0005366">
    <property type="term" value="F:myo-inositol:proton symporter activity"/>
    <property type="evidence" value="ECO:0007669"/>
    <property type="project" value="TreeGrafter"/>
</dbReference>
<dbReference type="InterPro" id="IPR020846">
    <property type="entry name" value="MFS_dom"/>
</dbReference>
<feature type="transmembrane region" description="Helical" evidence="7">
    <location>
        <begin position="20"/>
        <end position="39"/>
    </location>
</feature>
<accession>A0AAV4B963</accession>
<evidence type="ECO:0000256" key="7">
    <source>
        <dbReference type="SAM" id="Phobius"/>
    </source>
</evidence>
<sequence>MTVPVYVAEAAPSAIRGRLVTLNQLFITIGILVSSLVAGGFSSMKETGWRYMLGLAAVPGIIQFIGFLYLPESPRWLVTKGREERAREVLRRIRAKDDVEEELEEIRNAVAESQEQSGFVLGRVLRTAHFSTQEAACLFTLSFQWFESSSSTANYRLISYYSGTILKMAGFPAKQAIWLVTIPFSINFLFTIMGVVLVERLGRKRLLMASFVGVTIALIVLAVGFQLSDEFSPAIDRNITEVYSNGTMVTDDCVAKQFSTCEECITEKHCGFCYSGSGDSNGGSCLRADEAGDKEDEQAVYGRCDSTNLGKLDTKWAHGYCPTDYTWMAVLGLTLFVMAFAPGLGPMPWTINSEIYPLWARGTGNAIATGCNWICNLVVSLFFLTLTETITKYGAFWLFCGICTLGLLFTAIFVPETKNKSLEEMEDLFRGMASNTVGADNKGYDKEINISELSNSEKKDDTKF</sequence>
<feature type="transmembrane region" description="Helical" evidence="7">
    <location>
        <begin position="176"/>
        <end position="198"/>
    </location>
</feature>